<dbReference type="EMBL" id="GGEC01093186">
    <property type="protein sequence ID" value="MBX73670.1"/>
    <property type="molecule type" value="Transcribed_RNA"/>
</dbReference>
<name>A0A2P2R3B2_RHIMU</name>
<protein>
    <submittedName>
        <fullName evidence="1">Uncharacterized protein</fullName>
    </submittedName>
</protein>
<sequence>MFWFILFFFSRVLFLENIG</sequence>
<reference evidence="1" key="1">
    <citation type="submission" date="2018-02" db="EMBL/GenBank/DDBJ databases">
        <title>Rhizophora mucronata_Transcriptome.</title>
        <authorList>
            <person name="Meera S.P."/>
            <person name="Sreeshan A."/>
            <person name="Augustine A."/>
        </authorList>
    </citation>
    <scope>NUCLEOTIDE SEQUENCE</scope>
    <source>
        <tissue evidence="1">Leaf</tissue>
    </source>
</reference>
<organism evidence="1">
    <name type="scientific">Rhizophora mucronata</name>
    <name type="common">Asiatic mangrove</name>
    <dbReference type="NCBI Taxonomy" id="61149"/>
    <lineage>
        <taxon>Eukaryota</taxon>
        <taxon>Viridiplantae</taxon>
        <taxon>Streptophyta</taxon>
        <taxon>Embryophyta</taxon>
        <taxon>Tracheophyta</taxon>
        <taxon>Spermatophyta</taxon>
        <taxon>Magnoliopsida</taxon>
        <taxon>eudicotyledons</taxon>
        <taxon>Gunneridae</taxon>
        <taxon>Pentapetalae</taxon>
        <taxon>rosids</taxon>
        <taxon>fabids</taxon>
        <taxon>Malpighiales</taxon>
        <taxon>Rhizophoraceae</taxon>
        <taxon>Rhizophora</taxon>
    </lineage>
</organism>
<accession>A0A2P2R3B2</accession>
<evidence type="ECO:0000313" key="1">
    <source>
        <dbReference type="EMBL" id="MBX73670.1"/>
    </source>
</evidence>
<proteinExistence type="predicted"/>
<dbReference type="AlphaFoldDB" id="A0A2P2R3B2"/>